<dbReference type="AlphaFoldDB" id="A0A8S1YQ88"/>
<protein>
    <submittedName>
        <fullName evidence="1">Uncharacterized protein</fullName>
    </submittedName>
</protein>
<dbReference type="Proteomes" id="UP000683925">
    <property type="component" value="Unassembled WGS sequence"/>
</dbReference>
<name>A0A8S1YQ88_PAROT</name>
<organism evidence="1 2">
    <name type="scientific">Paramecium octaurelia</name>
    <dbReference type="NCBI Taxonomy" id="43137"/>
    <lineage>
        <taxon>Eukaryota</taxon>
        <taxon>Sar</taxon>
        <taxon>Alveolata</taxon>
        <taxon>Ciliophora</taxon>
        <taxon>Intramacronucleata</taxon>
        <taxon>Oligohymenophorea</taxon>
        <taxon>Peniculida</taxon>
        <taxon>Parameciidae</taxon>
        <taxon>Paramecium</taxon>
    </lineage>
</organism>
<reference evidence="1" key="1">
    <citation type="submission" date="2021-01" db="EMBL/GenBank/DDBJ databases">
        <authorList>
            <consortium name="Genoscope - CEA"/>
            <person name="William W."/>
        </authorList>
    </citation>
    <scope>NUCLEOTIDE SEQUENCE</scope>
</reference>
<accession>A0A8S1YQ88</accession>
<dbReference type="OrthoDB" id="10666858at2759"/>
<keyword evidence="2" id="KW-1185">Reference proteome</keyword>
<evidence type="ECO:0000313" key="2">
    <source>
        <dbReference type="Proteomes" id="UP000683925"/>
    </source>
</evidence>
<comment type="caution">
    <text evidence="1">The sequence shown here is derived from an EMBL/GenBank/DDBJ whole genome shotgun (WGS) entry which is preliminary data.</text>
</comment>
<proteinExistence type="predicted"/>
<evidence type="ECO:0000313" key="1">
    <source>
        <dbReference type="EMBL" id="CAD8215257.1"/>
    </source>
</evidence>
<dbReference type="EMBL" id="CAJJDP010000222">
    <property type="protein sequence ID" value="CAD8215257.1"/>
    <property type="molecule type" value="Genomic_DNA"/>
</dbReference>
<sequence length="108" mass="12898">MFFWCANNIFRNVICFLFLFDVMEISFLALKNVNKETIDISFDIMFLRLYQCEEMNKCRKCDSKQFQSDISTSKCLINDKLQIINKLDNLASFLFIQLRLDVIQLNPY</sequence>
<gene>
    <name evidence="1" type="ORF">POCTA_138.1.T2180011</name>
</gene>